<dbReference type="Proteomes" id="UP000589520">
    <property type="component" value="Unassembled WGS sequence"/>
</dbReference>
<evidence type="ECO:0000256" key="1">
    <source>
        <dbReference type="ARBA" id="ARBA00004196"/>
    </source>
</evidence>
<dbReference type="Pfam" id="PF08534">
    <property type="entry name" value="Redoxin"/>
    <property type="match status" value="1"/>
</dbReference>
<dbReference type="AlphaFoldDB" id="A0A7Y9TG46"/>
<evidence type="ECO:0000313" key="7">
    <source>
        <dbReference type="Proteomes" id="UP000589520"/>
    </source>
</evidence>
<dbReference type="GO" id="GO:0016853">
    <property type="term" value="F:isomerase activity"/>
    <property type="evidence" value="ECO:0007669"/>
    <property type="project" value="UniProtKB-KW"/>
</dbReference>
<feature type="domain" description="Thioredoxin" evidence="5">
    <location>
        <begin position="199"/>
        <end position="339"/>
    </location>
</feature>
<dbReference type="CDD" id="cd02966">
    <property type="entry name" value="TlpA_like_family"/>
    <property type="match status" value="1"/>
</dbReference>
<keyword evidence="2" id="KW-0201">Cytochrome c-type biogenesis</keyword>
<dbReference type="RefSeq" id="WP_179489028.1">
    <property type="nucleotide sequence ID" value="NZ_JACCCW010000001.1"/>
</dbReference>
<comment type="caution">
    <text evidence="6">The sequence shown here is derived from an EMBL/GenBank/DDBJ whole genome shotgun (WGS) entry which is preliminary data.</text>
</comment>
<protein>
    <submittedName>
        <fullName evidence="6">Thiol-disulfide isomerase/thioredoxin</fullName>
    </submittedName>
</protein>
<dbReference type="PANTHER" id="PTHR42852:SF6">
    <property type="entry name" value="THIOL:DISULFIDE INTERCHANGE PROTEIN DSBE"/>
    <property type="match status" value="1"/>
</dbReference>
<dbReference type="InterPro" id="IPR036249">
    <property type="entry name" value="Thioredoxin-like_sf"/>
</dbReference>
<comment type="subcellular location">
    <subcellularLocation>
        <location evidence="1">Cell envelope</location>
    </subcellularLocation>
</comment>
<dbReference type="PROSITE" id="PS00194">
    <property type="entry name" value="THIOREDOXIN_1"/>
    <property type="match status" value="1"/>
</dbReference>
<keyword evidence="3" id="KW-1015">Disulfide bond</keyword>
<reference evidence="6 7" key="1">
    <citation type="submission" date="2020-07" db="EMBL/GenBank/DDBJ databases">
        <title>Genomic Encyclopedia of Type Strains, Phase IV (KMG-V): Genome sequencing to study the core and pangenomes of soil and plant-associated prokaryotes.</title>
        <authorList>
            <person name="Whitman W."/>
        </authorList>
    </citation>
    <scope>NUCLEOTIDE SEQUENCE [LARGE SCALE GENOMIC DNA]</scope>
    <source>
        <strain evidence="6 7">X4EP2</strain>
    </source>
</reference>
<evidence type="ECO:0000259" key="5">
    <source>
        <dbReference type="PROSITE" id="PS51352"/>
    </source>
</evidence>
<dbReference type="PANTHER" id="PTHR42852">
    <property type="entry name" value="THIOL:DISULFIDE INTERCHANGE PROTEIN DSBE"/>
    <property type="match status" value="1"/>
</dbReference>
<accession>A0A7Y9TG46</accession>
<evidence type="ECO:0000256" key="4">
    <source>
        <dbReference type="ARBA" id="ARBA00023284"/>
    </source>
</evidence>
<name>A0A7Y9TG46_9BACT</name>
<dbReference type="SUPFAM" id="SSF52833">
    <property type="entry name" value="Thioredoxin-like"/>
    <property type="match status" value="1"/>
</dbReference>
<keyword evidence="4" id="KW-0676">Redox-active center</keyword>
<dbReference type="InterPro" id="IPR011990">
    <property type="entry name" value="TPR-like_helical_dom_sf"/>
</dbReference>
<dbReference type="SUPFAM" id="SSF48452">
    <property type="entry name" value="TPR-like"/>
    <property type="match status" value="1"/>
</dbReference>
<dbReference type="GO" id="GO:0017004">
    <property type="term" value="P:cytochrome complex assembly"/>
    <property type="evidence" value="ECO:0007669"/>
    <property type="project" value="UniProtKB-KW"/>
</dbReference>
<evidence type="ECO:0000313" key="6">
    <source>
        <dbReference type="EMBL" id="NYF79089.1"/>
    </source>
</evidence>
<dbReference type="GO" id="GO:0016491">
    <property type="term" value="F:oxidoreductase activity"/>
    <property type="evidence" value="ECO:0007669"/>
    <property type="project" value="InterPro"/>
</dbReference>
<dbReference type="InterPro" id="IPR017937">
    <property type="entry name" value="Thioredoxin_CS"/>
</dbReference>
<dbReference type="Gene3D" id="3.40.30.10">
    <property type="entry name" value="Glutaredoxin"/>
    <property type="match status" value="1"/>
</dbReference>
<dbReference type="InterPro" id="IPR013740">
    <property type="entry name" value="Redoxin"/>
</dbReference>
<dbReference type="EMBL" id="JACCCW010000001">
    <property type="protein sequence ID" value="NYF79089.1"/>
    <property type="molecule type" value="Genomic_DNA"/>
</dbReference>
<gene>
    <name evidence="6" type="ORF">HDF17_001376</name>
</gene>
<dbReference type="GO" id="GO:0030313">
    <property type="term" value="C:cell envelope"/>
    <property type="evidence" value="ECO:0007669"/>
    <property type="project" value="UniProtKB-SubCell"/>
</dbReference>
<dbReference type="InterPro" id="IPR013766">
    <property type="entry name" value="Thioredoxin_domain"/>
</dbReference>
<dbReference type="Gene3D" id="1.25.40.10">
    <property type="entry name" value="Tetratricopeptide repeat domain"/>
    <property type="match status" value="1"/>
</dbReference>
<sequence>MRYLLVLLVATCLFRDSSSSPLIAQDAASAYKTNPKFISAMAEAKKLEQDRQYIFATDSYKKANKIAGGKDEGCLESLTELQIKIGDYKAAAITAAAAEEIAATPRDKSAAEMSRGVALYRQAGDKGKPDLLHAADDAFKAAQANDAKNASAHYMDGYVLTRLGQMDAAREQFQACVSCLSPKDPSYTRVQHFAADPALSMAKRAPSFTVISLDGSKFTLDEMGGRVVLIDFWATWCGPCNEELPHMKKIAKEFAGQPLVIISVSWDSDETKWKSFIAKNEMNWVQYRDADHGLSKSFGVQAIPHYFTIDSDGVLTAEMLGSGSDVEGKLKKLVAKAKASGATAPPVAGGN</sequence>
<evidence type="ECO:0000256" key="3">
    <source>
        <dbReference type="ARBA" id="ARBA00023157"/>
    </source>
</evidence>
<organism evidence="6 7">
    <name type="scientific">Granulicella arctica</name>
    <dbReference type="NCBI Taxonomy" id="940613"/>
    <lineage>
        <taxon>Bacteria</taxon>
        <taxon>Pseudomonadati</taxon>
        <taxon>Acidobacteriota</taxon>
        <taxon>Terriglobia</taxon>
        <taxon>Terriglobales</taxon>
        <taxon>Acidobacteriaceae</taxon>
        <taxon>Granulicella</taxon>
    </lineage>
</organism>
<keyword evidence="6" id="KW-0413">Isomerase</keyword>
<proteinExistence type="predicted"/>
<dbReference type="PROSITE" id="PS51352">
    <property type="entry name" value="THIOREDOXIN_2"/>
    <property type="match status" value="1"/>
</dbReference>
<dbReference type="GO" id="GO:0006950">
    <property type="term" value="P:response to stress"/>
    <property type="evidence" value="ECO:0007669"/>
    <property type="project" value="UniProtKB-ARBA"/>
</dbReference>
<dbReference type="InterPro" id="IPR050553">
    <property type="entry name" value="Thioredoxin_ResA/DsbE_sf"/>
</dbReference>
<evidence type="ECO:0000256" key="2">
    <source>
        <dbReference type="ARBA" id="ARBA00022748"/>
    </source>
</evidence>
<keyword evidence="7" id="KW-1185">Reference proteome</keyword>